<dbReference type="AlphaFoldDB" id="A0AAV2AF87"/>
<gene>
    <name evidence="1" type="ORF">LARSCL_LOCUS11449</name>
</gene>
<accession>A0AAV2AF87</accession>
<evidence type="ECO:0000313" key="1">
    <source>
        <dbReference type="EMBL" id="CAL1281223.1"/>
    </source>
</evidence>
<protein>
    <submittedName>
        <fullName evidence="1">Uncharacterized protein</fullName>
    </submittedName>
</protein>
<evidence type="ECO:0000313" key="2">
    <source>
        <dbReference type="Proteomes" id="UP001497382"/>
    </source>
</evidence>
<organism evidence="1 2">
    <name type="scientific">Larinioides sclopetarius</name>
    <dbReference type="NCBI Taxonomy" id="280406"/>
    <lineage>
        <taxon>Eukaryota</taxon>
        <taxon>Metazoa</taxon>
        <taxon>Ecdysozoa</taxon>
        <taxon>Arthropoda</taxon>
        <taxon>Chelicerata</taxon>
        <taxon>Arachnida</taxon>
        <taxon>Araneae</taxon>
        <taxon>Araneomorphae</taxon>
        <taxon>Entelegynae</taxon>
        <taxon>Araneoidea</taxon>
        <taxon>Araneidae</taxon>
        <taxon>Larinioides</taxon>
    </lineage>
</organism>
<keyword evidence="2" id="KW-1185">Reference proteome</keyword>
<proteinExistence type="predicted"/>
<dbReference type="EMBL" id="CAXIEN010000141">
    <property type="protein sequence ID" value="CAL1281223.1"/>
    <property type="molecule type" value="Genomic_DNA"/>
</dbReference>
<dbReference type="Proteomes" id="UP001497382">
    <property type="component" value="Unassembled WGS sequence"/>
</dbReference>
<reference evidence="1 2" key="1">
    <citation type="submission" date="2024-04" db="EMBL/GenBank/DDBJ databases">
        <authorList>
            <person name="Rising A."/>
            <person name="Reimegard J."/>
            <person name="Sonavane S."/>
            <person name="Akerstrom W."/>
            <person name="Nylinder S."/>
            <person name="Hedman E."/>
            <person name="Kallberg Y."/>
        </authorList>
    </citation>
    <scope>NUCLEOTIDE SEQUENCE [LARGE SCALE GENOMIC DNA]</scope>
</reference>
<name>A0AAV2AF87_9ARAC</name>
<comment type="caution">
    <text evidence="1">The sequence shown here is derived from an EMBL/GenBank/DDBJ whole genome shotgun (WGS) entry which is preliminary data.</text>
</comment>
<sequence>MTHGLQQGSSDSWAPFCMHRIVTPSTNLGEMACLLKGRNQSHPTTLRIESIEPAKVTGADEHQQQYLDPHVIWKVSKIANKGLVAGCMLQ</sequence>